<evidence type="ECO:0000313" key="9">
    <source>
        <dbReference type="EMBL" id="GAA4321375.1"/>
    </source>
</evidence>
<dbReference type="PIRSF" id="PIRSF001589">
    <property type="entry name" value="Asn_synthetase_glu-h"/>
    <property type="match status" value="1"/>
</dbReference>
<dbReference type="EMBL" id="BAABGY010000002">
    <property type="protein sequence ID" value="GAA4321375.1"/>
    <property type="molecule type" value="Genomic_DNA"/>
</dbReference>
<dbReference type="InterPro" id="IPR017932">
    <property type="entry name" value="GATase_2_dom"/>
</dbReference>
<evidence type="ECO:0000313" key="10">
    <source>
        <dbReference type="Proteomes" id="UP001501725"/>
    </source>
</evidence>
<comment type="similarity">
    <text evidence="2">Belongs to the asparagine synthetase family.</text>
</comment>
<dbReference type="PANTHER" id="PTHR43284:SF1">
    <property type="entry name" value="ASPARAGINE SYNTHETASE"/>
    <property type="match status" value="1"/>
</dbReference>
<dbReference type="CDD" id="cd00712">
    <property type="entry name" value="AsnB"/>
    <property type="match status" value="1"/>
</dbReference>
<organism evidence="9 10">
    <name type="scientific">Flaviaesturariibacter amylovorans</name>
    <dbReference type="NCBI Taxonomy" id="1084520"/>
    <lineage>
        <taxon>Bacteria</taxon>
        <taxon>Pseudomonadati</taxon>
        <taxon>Bacteroidota</taxon>
        <taxon>Chitinophagia</taxon>
        <taxon>Chitinophagales</taxon>
        <taxon>Chitinophagaceae</taxon>
        <taxon>Flaviaestuariibacter</taxon>
    </lineage>
</organism>
<dbReference type="Gene3D" id="3.40.50.620">
    <property type="entry name" value="HUPs"/>
    <property type="match status" value="1"/>
</dbReference>
<evidence type="ECO:0000256" key="5">
    <source>
        <dbReference type="ARBA" id="ARBA00022840"/>
    </source>
</evidence>
<dbReference type="CDD" id="cd01991">
    <property type="entry name" value="Asn_synthase_B_C"/>
    <property type="match status" value="1"/>
</dbReference>
<dbReference type="NCBIfam" id="TIGR01536">
    <property type="entry name" value="asn_synth_AEB"/>
    <property type="match status" value="1"/>
</dbReference>
<dbReference type="SUPFAM" id="SSF52402">
    <property type="entry name" value="Adenine nucleotide alpha hydrolases-like"/>
    <property type="match status" value="1"/>
</dbReference>
<accession>A0ABP8GBS9</accession>
<reference evidence="10" key="1">
    <citation type="journal article" date="2019" name="Int. J. Syst. Evol. Microbiol.">
        <title>The Global Catalogue of Microorganisms (GCM) 10K type strain sequencing project: providing services to taxonomists for standard genome sequencing and annotation.</title>
        <authorList>
            <consortium name="The Broad Institute Genomics Platform"/>
            <consortium name="The Broad Institute Genome Sequencing Center for Infectious Disease"/>
            <person name="Wu L."/>
            <person name="Ma J."/>
        </authorList>
    </citation>
    <scope>NUCLEOTIDE SEQUENCE [LARGE SCALE GENOMIC DNA]</scope>
    <source>
        <strain evidence="10">JCM 17919</strain>
    </source>
</reference>
<evidence type="ECO:0000256" key="1">
    <source>
        <dbReference type="ARBA" id="ARBA00005187"/>
    </source>
</evidence>
<keyword evidence="5" id="KW-0067">ATP-binding</keyword>
<sequence>MCGIAGFFTQGNTELQLKEATDTLVHRGPDSGGYFFEDCGIGLGHRRLSIIDLSEGANQPMDSANGRYVMIYNGEVYNFEELRAKLPGHAWKTHGDSEVVLELFAHYGAESFGWLNGMYAVGIFDKQTQKLTLARDPVGIKPLYYYYDGKSFAFSSELKSIKQLYPNLPVNREAIAYFLHLAYIPVPLTIYKDVYKFPSGHYVEVSVANGKPELSDITAFWNVKQHIKPGTITDEAQAKGQLKDILFGAVKRQLISDVPSGTFLSGGIDSSCVTAIASKVSDTKIKTFSIAVVDGKVNEAPYAAAIAKYLGTEHYELPIHQKDILDMVPDLLSVYDEPFGDTSAFPTMLVSKLARQHVTVALSGDGGDEQFYGYGTYTWAQRLGNPMLRALRRPLYAASRLAPDYYKKAGRMLGYEKSGLLKSHIYGQDYFHSHELKQLLTFNGYSFDALNQDMDAARPLTVREQQSFWDMAYYLQDDLLVKVDRASMKYSLETRVPLLDLEVLQFSLNLHESLKEKNGERKYLLKQVLYDLVPASYFDRPKWGFGIALDKALREGLRPLVEQYLTKAVIEKHGLVHAGPALALKDRFYNKGENSSYFRLWLLTVLHWWMEENVK</sequence>
<evidence type="ECO:0000259" key="8">
    <source>
        <dbReference type="PROSITE" id="PS51278"/>
    </source>
</evidence>
<dbReference type="SUPFAM" id="SSF56235">
    <property type="entry name" value="N-terminal nucleophile aminohydrolases (Ntn hydrolases)"/>
    <property type="match status" value="1"/>
</dbReference>
<evidence type="ECO:0000256" key="6">
    <source>
        <dbReference type="ARBA" id="ARBA00022962"/>
    </source>
</evidence>
<dbReference type="Proteomes" id="UP001501725">
    <property type="component" value="Unassembled WGS sequence"/>
</dbReference>
<dbReference type="InterPro" id="IPR001962">
    <property type="entry name" value="Asn_synthase"/>
</dbReference>
<evidence type="ECO:0000256" key="4">
    <source>
        <dbReference type="ARBA" id="ARBA00022741"/>
    </source>
</evidence>
<comment type="caution">
    <text evidence="9">The sequence shown here is derived from an EMBL/GenBank/DDBJ whole genome shotgun (WGS) entry which is preliminary data.</text>
</comment>
<comment type="catalytic activity">
    <reaction evidence="7">
        <text>L-aspartate + L-glutamine + ATP + H2O = L-asparagine + L-glutamate + AMP + diphosphate + H(+)</text>
        <dbReference type="Rhea" id="RHEA:12228"/>
        <dbReference type="ChEBI" id="CHEBI:15377"/>
        <dbReference type="ChEBI" id="CHEBI:15378"/>
        <dbReference type="ChEBI" id="CHEBI:29985"/>
        <dbReference type="ChEBI" id="CHEBI:29991"/>
        <dbReference type="ChEBI" id="CHEBI:30616"/>
        <dbReference type="ChEBI" id="CHEBI:33019"/>
        <dbReference type="ChEBI" id="CHEBI:58048"/>
        <dbReference type="ChEBI" id="CHEBI:58359"/>
        <dbReference type="ChEBI" id="CHEBI:456215"/>
        <dbReference type="EC" id="6.3.5.4"/>
    </reaction>
</comment>
<dbReference type="EC" id="6.3.5.4" evidence="3"/>
<dbReference type="PANTHER" id="PTHR43284">
    <property type="entry name" value="ASPARAGINE SYNTHETASE (GLUTAMINE-HYDROLYZING)"/>
    <property type="match status" value="1"/>
</dbReference>
<name>A0ABP8GBS9_9BACT</name>
<gene>
    <name evidence="9" type="primary">asnB_1</name>
    <name evidence="9" type="ORF">GCM10023184_07100</name>
</gene>
<dbReference type="PROSITE" id="PS51278">
    <property type="entry name" value="GATASE_TYPE_2"/>
    <property type="match status" value="1"/>
</dbReference>
<feature type="domain" description="Glutamine amidotransferase type-2" evidence="8">
    <location>
        <begin position="2"/>
        <end position="208"/>
    </location>
</feature>
<dbReference type="InterPro" id="IPR006426">
    <property type="entry name" value="Asn_synth_AEB"/>
</dbReference>
<keyword evidence="6" id="KW-0315">Glutamine amidotransferase</keyword>
<evidence type="ECO:0000256" key="2">
    <source>
        <dbReference type="ARBA" id="ARBA00005752"/>
    </source>
</evidence>
<dbReference type="Pfam" id="PF13537">
    <property type="entry name" value="GATase_7"/>
    <property type="match status" value="1"/>
</dbReference>
<keyword evidence="4" id="KW-0547">Nucleotide-binding</keyword>
<comment type="pathway">
    <text evidence="1">Amino-acid biosynthesis; L-asparagine biosynthesis; L-asparagine from L-aspartate (L-Gln route): step 1/1.</text>
</comment>
<protein>
    <recommendedName>
        <fullName evidence="3">asparagine synthase (glutamine-hydrolyzing)</fullName>
        <ecNumber evidence="3">6.3.5.4</ecNumber>
    </recommendedName>
</protein>
<dbReference type="RefSeq" id="WP_345253443.1">
    <property type="nucleotide sequence ID" value="NZ_BAABGY010000002.1"/>
</dbReference>
<dbReference type="InterPro" id="IPR014729">
    <property type="entry name" value="Rossmann-like_a/b/a_fold"/>
</dbReference>
<dbReference type="Pfam" id="PF00733">
    <property type="entry name" value="Asn_synthase"/>
    <property type="match status" value="1"/>
</dbReference>
<keyword evidence="10" id="KW-1185">Reference proteome</keyword>
<dbReference type="InterPro" id="IPR033738">
    <property type="entry name" value="AsnB_N"/>
</dbReference>
<dbReference type="InterPro" id="IPR029055">
    <property type="entry name" value="Ntn_hydrolases_N"/>
</dbReference>
<evidence type="ECO:0000256" key="3">
    <source>
        <dbReference type="ARBA" id="ARBA00012737"/>
    </source>
</evidence>
<evidence type="ECO:0000256" key="7">
    <source>
        <dbReference type="ARBA" id="ARBA00048741"/>
    </source>
</evidence>
<proteinExistence type="inferred from homology"/>
<dbReference type="Gene3D" id="3.60.20.10">
    <property type="entry name" value="Glutamine Phosphoribosylpyrophosphate, subunit 1, domain 1"/>
    <property type="match status" value="1"/>
</dbReference>
<dbReference type="InterPro" id="IPR051786">
    <property type="entry name" value="ASN_synthetase/amidase"/>
</dbReference>